<dbReference type="CDD" id="cd00143">
    <property type="entry name" value="PP2Cc"/>
    <property type="match status" value="1"/>
</dbReference>
<sequence length="470" mass="52756">MRTMRALGLTSSMRASSRSDHGGHHRLLSNAFGVPKLGPPEVTHILRKNEAHFDLQEGSVNEVDLNQLPSNNPIEDRIVIARNRLTTGATFGVFDGHGGSRMAQVISQRLPHYFALSVSPHEILEQYVRSKQKPLLIERIFSLDQLSDWQYSCHLKSLQRFAEKILKSTERLTTSELLCESFDFLDHEVSREIQDAGTEEALTLATQGCVATIAHITDQHLYVASTGDCRAVLGICDESGRWVARALNKEHSCENVEEIQRILGEHPKSEINSIIRGERLLGNLAPLRAFGDFTFKWKREDIVKHLVPLYGERVIPHHYLTPPYLVATPEVSHHILTPRDKFLVLASDGLWEMLSSQKVVQLIGQFLQGTQARDLLRLSNDNVTLGSIQNLLAKRKRADLSNKPVDTNAATHLIRNALGRTEYGLEHTRLAAYLGLPAKLARNYRDDISIAVIVFDQNEAKGKVGETQRS</sequence>
<evidence type="ECO:0000256" key="1">
    <source>
        <dbReference type="SAM" id="MobiDB-lite"/>
    </source>
</evidence>
<dbReference type="RefSeq" id="XP_028966634.1">
    <property type="nucleotide sequence ID" value="XM_029110801.1"/>
</dbReference>
<keyword evidence="4" id="KW-0670">Pyruvate</keyword>
<dbReference type="GeneID" id="100899782"/>
<dbReference type="PANTHER" id="PTHR13832:SF792">
    <property type="entry name" value="GM14286P"/>
    <property type="match status" value="1"/>
</dbReference>
<dbReference type="InterPro" id="IPR036457">
    <property type="entry name" value="PPM-type-like_dom_sf"/>
</dbReference>
<reference evidence="4" key="1">
    <citation type="submission" date="2025-08" db="UniProtKB">
        <authorList>
            <consortium name="RefSeq"/>
        </authorList>
    </citation>
    <scope>IDENTIFICATION</scope>
</reference>
<dbReference type="InterPro" id="IPR015655">
    <property type="entry name" value="PP2C"/>
</dbReference>
<organism evidence="3 4">
    <name type="scientific">Galendromus occidentalis</name>
    <name type="common">western predatory mite</name>
    <dbReference type="NCBI Taxonomy" id="34638"/>
    <lineage>
        <taxon>Eukaryota</taxon>
        <taxon>Metazoa</taxon>
        <taxon>Ecdysozoa</taxon>
        <taxon>Arthropoda</taxon>
        <taxon>Chelicerata</taxon>
        <taxon>Arachnida</taxon>
        <taxon>Acari</taxon>
        <taxon>Parasitiformes</taxon>
        <taxon>Mesostigmata</taxon>
        <taxon>Gamasina</taxon>
        <taxon>Phytoseioidea</taxon>
        <taxon>Phytoseiidae</taxon>
        <taxon>Typhlodrominae</taxon>
        <taxon>Galendromus</taxon>
    </lineage>
</organism>
<dbReference type="PANTHER" id="PTHR13832">
    <property type="entry name" value="PROTEIN PHOSPHATASE 2C"/>
    <property type="match status" value="1"/>
</dbReference>
<dbReference type="CTD" id="31683"/>
<dbReference type="InterPro" id="IPR001932">
    <property type="entry name" value="PPM-type_phosphatase-like_dom"/>
</dbReference>
<gene>
    <name evidence="4" type="primary">LOC100899782</name>
</gene>
<dbReference type="SMART" id="SM00332">
    <property type="entry name" value="PP2Cc"/>
    <property type="match status" value="1"/>
</dbReference>
<proteinExistence type="predicted"/>
<dbReference type="SUPFAM" id="SSF81606">
    <property type="entry name" value="PP2C-like"/>
    <property type="match status" value="1"/>
</dbReference>
<feature type="domain" description="PPM-type phosphatase" evidence="2">
    <location>
        <begin position="59"/>
        <end position="455"/>
    </location>
</feature>
<protein>
    <submittedName>
        <fullName evidence="4">Pyruvate dehydrogenase [acetyl-transferring]-phosphatase 1, mitochondrial</fullName>
    </submittedName>
</protein>
<evidence type="ECO:0000313" key="4">
    <source>
        <dbReference type="RefSeq" id="XP_028966634.1"/>
    </source>
</evidence>
<keyword evidence="3" id="KW-1185">Reference proteome</keyword>
<dbReference type="Proteomes" id="UP000694867">
    <property type="component" value="Unplaced"/>
</dbReference>
<evidence type="ECO:0000259" key="2">
    <source>
        <dbReference type="PROSITE" id="PS51746"/>
    </source>
</evidence>
<dbReference type="Pfam" id="PF00481">
    <property type="entry name" value="PP2C"/>
    <property type="match status" value="1"/>
</dbReference>
<accession>A0AAJ7SDI5</accession>
<name>A0AAJ7SDI5_9ACAR</name>
<dbReference type="GO" id="GO:0005739">
    <property type="term" value="C:mitochondrion"/>
    <property type="evidence" value="ECO:0007669"/>
    <property type="project" value="TreeGrafter"/>
</dbReference>
<feature type="region of interest" description="Disordered" evidence="1">
    <location>
        <begin position="1"/>
        <end position="24"/>
    </location>
</feature>
<evidence type="ECO:0000313" key="3">
    <source>
        <dbReference type="Proteomes" id="UP000694867"/>
    </source>
</evidence>
<dbReference type="PROSITE" id="PS51746">
    <property type="entry name" value="PPM_2"/>
    <property type="match status" value="1"/>
</dbReference>
<dbReference type="AlphaFoldDB" id="A0AAJ7SDI5"/>
<dbReference type="Gene3D" id="3.60.40.10">
    <property type="entry name" value="PPM-type phosphatase domain"/>
    <property type="match status" value="1"/>
</dbReference>
<dbReference type="GO" id="GO:0004741">
    <property type="term" value="F:[pyruvate dehydrogenase (acetyl-transferring)]-phosphatase activity"/>
    <property type="evidence" value="ECO:0007669"/>
    <property type="project" value="TreeGrafter"/>
</dbReference>
<dbReference type="KEGG" id="goe:100899782"/>